<evidence type="ECO:0000256" key="1">
    <source>
        <dbReference type="SAM" id="Phobius"/>
    </source>
</evidence>
<gene>
    <name evidence="2" type="ORF">AMJ52_08025</name>
</gene>
<evidence type="ECO:0000313" key="2">
    <source>
        <dbReference type="EMBL" id="KPJ71956.1"/>
    </source>
</evidence>
<organism evidence="2 3">
    <name type="scientific">candidate division TA06 bacterium DG_78</name>
    <dbReference type="NCBI Taxonomy" id="1703772"/>
    <lineage>
        <taxon>Bacteria</taxon>
        <taxon>Bacteria division TA06</taxon>
    </lineage>
</organism>
<name>A0A0S7YBD7_UNCT6</name>
<sequence length="94" mass="10552">MISQHALVVYVIVEGALIIFSFENMKRDDAAISNFVDMTMADSIISQRGERHCIVRCLDAAPFLPKGLVNDIKAITRAAAFTFWLSEMTFIVKK</sequence>
<keyword evidence="1" id="KW-1133">Transmembrane helix</keyword>
<accession>A0A0S7YBD7</accession>
<protein>
    <submittedName>
        <fullName evidence="2">Uncharacterized protein</fullName>
    </submittedName>
</protein>
<dbReference type="EMBL" id="LJNI01000111">
    <property type="protein sequence ID" value="KPJ71956.1"/>
    <property type="molecule type" value="Genomic_DNA"/>
</dbReference>
<reference evidence="2 3" key="1">
    <citation type="journal article" date="2015" name="Microbiome">
        <title>Genomic resolution of linkages in carbon, nitrogen, and sulfur cycling among widespread estuary sediment bacteria.</title>
        <authorList>
            <person name="Baker B.J."/>
            <person name="Lazar C.S."/>
            <person name="Teske A.P."/>
            <person name="Dick G.J."/>
        </authorList>
    </citation>
    <scope>NUCLEOTIDE SEQUENCE [LARGE SCALE GENOMIC DNA]</scope>
    <source>
        <strain evidence="2">DG_78</strain>
    </source>
</reference>
<proteinExistence type="predicted"/>
<feature type="transmembrane region" description="Helical" evidence="1">
    <location>
        <begin position="6"/>
        <end position="22"/>
    </location>
</feature>
<dbReference type="AlphaFoldDB" id="A0A0S7YBD7"/>
<keyword evidence="1" id="KW-0812">Transmembrane</keyword>
<keyword evidence="1" id="KW-0472">Membrane</keyword>
<evidence type="ECO:0000313" key="3">
    <source>
        <dbReference type="Proteomes" id="UP000051012"/>
    </source>
</evidence>
<comment type="caution">
    <text evidence="2">The sequence shown here is derived from an EMBL/GenBank/DDBJ whole genome shotgun (WGS) entry which is preliminary data.</text>
</comment>
<dbReference type="Proteomes" id="UP000051012">
    <property type="component" value="Unassembled WGS sequence"/>
</dbReference>